<dbReference type="Gene3D" id="3.40.50.720">
    <property type="entry name" value="NAD(P)-binding Rossmann-like Domain"/>
    <property type="match status" value="1"/>
</dbReference>
<dbReference type="SUPFAM" id="SSF51735">
    <property type="entry name" value="NAD(P)-binding Rossmann-fold domains"/>
    <property type="match status" value="1"/>
</dbReference>
<dbReference type="CDD" id="cd05227">
    <property type="entry name" value="AR_SDR_e"/>
    <property type="match status" value="1"/>
</dbReference>
<name>A0AAN8A680_9SACH</name>
<dbReference type="InterPro" id="IPR001509">
    <property type="entry name" value="Epimerase_deHydtase"/>
</dbReference>
<dbReference type="PANTHER" id="PTHR10366">
    <property type="entry name" value="NAD DEPENDENT EPIMERASE/DEHYDRATASE"/>
    <property type="match status" value="1"/>
</dbReference>
<evidence type="ECO:0000259" key="3">
    <source>
        <dbReference type="Pfam" id="PF01370"/>
    </source>
</evidence>
<keyword evidence="1" id="KW-0560">Oxidoreductase</keyword>
<dbReference type="GO" id="GO:0016616">
    <property type="term" value="F:oxidoreductase activity, acting on the CH-OH group of donors, NAD or NADP as acceptor"/>
    <property type="evidence" value="ECO:0007669"/>
    <property type="project" value="TreeGrafter"/>
</dbReference>
<comment type="similarity">
    <text evidence="2">Belongs to the NAD(P)-dependent epimerase/dehydratase family. Dihydroflavonol-4-reductase subfamily.</text>
</comment>
<gene>
    <name evidence="4" type="ORF">RI543_003876</name>
</gene>
<dbReference type="FunFam" id="3.40.50.720:FF:000191">
    <property type="entry name" value="Methylglyoxal reductase (NADPH-dependent)"/>
    <property type="match status" value="1"/>
</dbReference>
<evidence type="ECO:0000256" key="1">
    <source>
        <dbReference type="ARBA" id="ARBA00023002"/>
    </source>
</evidence>
<evidence type="ECO:0000313" key="4">
    <source>
        <dbReference type="EMBL" id="KAK5778217.1"/>
    </source>
</evidence>
<dbReference type="PANTHER" id="PTHR10366:SF844">
    <property type="entry name" value="NADPH-DEPENDENT METHYLGLYOXAL REDUCTASE GRE2"/>
    <property type="match status" value="1"/>
</dbReference>
<organism evidence="4 5">
    <name type="scientific">Arxiozyma heterogenica</name>
    <dbReference type="NCBI Taxonomy" id="278026"/>
    <lineage>
        <taxon>Eukaryota</taxon>
        <taxon>Fungi</taxon>
        <taxon>Dikarya</taxon>
        <taxon>Ascomycota</taxon>
        <taxon>Saccharomycotina</taxon>
        <taxon>Saccharomycetes</taxon>
        <taxon>Saccharomycetales</taxon>
        <taxon>Saccharomycetaceae</taxon>
        <taxon>Arxiozyma</taxon>
    </lineage>
</organism>
<dbReference type="InterPro" id="IPR036291">
    <property type="entry name" value="NAD(P)-bd_dom_sf"/>
</dbReference>
<reference evidence="5" key="1">
    <citation type="submission" date="2023-07" db="EMBL/GenBank/DDBJ databases">
        <title>A draft genome of Kazachstania heterogenica Y-27499.</title>
        <authorList>
            <person name="Donic C."/>
            <person name="Kralova J.S."/>
            <person name="Fidel L."/>
            <person name="Ben-Dor S."/>
            <person name="Jung S."/>
        </authorList>
    </citation>
    <scope>NUCLEOTIDE SEQUENCE [LARGE SCALE GENOMIC DNA]</scope>
    <source>
        <strain evidence="5">Y27499</strain>
    </source>
</reference>
<dbReference type="Proteomes" id="UP001306508">
    <property type="component" value="Unassembled WGS sequence"/>
</dbReference>
<accession>A0AAN8A680</accession>
<dbReference type="AlphaFoldDB" id="A0AAN8A680"/>
<comment type="caution">
    <text evidence="4">The sequence shown here is derived from an EMBL/GenBank/DDBJ whole genome shotgun (WGS) entry which is preliminary data.</text>
</comment>
<keyword evidence="5" id="KW-1185">Reference proteome</keyword>
<dbReference type="InterPro" id="IPR050425">
    <property type="entry name" value="NAD(P)_dehydrat-like"/>
</dbReference>
<proteinExistence type="inferred from homology"/>
<feature type="domain" description="NAD-dependent epimerase/dehydratase" evidence="3">
    <location>
        <begin position="3"/>
        <end position="261"/>
    </location>
</feature>
<dbReference type="Pfam" id="PF01370">
    <property type="entry name" value="Epimerase"/>
    <property type="match status" value="1"/>
</dbReference>
<evidence type="ECO:0000256" key="2">
    <source>
        <dbReference type="ARBA" id="ARBA00023445"/>
    </source>
</evidence>
<dbReference type="EMBL" id="JAWIZZ010000053">
    <property type="protein sequence ID" value="KAK5778217.1"/>
    <property type="molecule type" value="Genomic_DNA"/>
</dbReference>
<evidence type="ECO:0000313" key="5">
    <source>
        <dbReference type="Proteomes" id="UP001306508"/>
    </source>
</evidence>
<sequence length="345" mass="38339">MSVFISGATGFIAKHIVGQLLEQNYKVVGTARSQAKVDHLKKQFGNNPNLTLEIVEDISKPHAFDEAIKKHAKDIKYVLHTASPFHFDTTDYVKDLLTPAIEGTKDILEAIKKYAADTVERVVITSSYAAVINFEREGDNTFKVDENYWNPDDWNTCQANAVRAYCGSKKFAEQAAWEFLKENKGVVKFKLSTVNPVYVFGPQRFDEDIVAKLNTSCELVNSLIHSPADAPFDPTSIYGGYIDVRDVAKAHLVAFQKEEAIGQRLILHGGKFAYQDIADILNEDFTCLKGKIPVGKPKTGVLGVGEQGCVVDNSNTKKILGFEFIDLRKTIHDTAAQILKHEGKL</sequence>
<protein>
    <recommendedName>
        <fullName evidence="3">NAD-dependent epimerase/dehydratase domain-containing protein</fullName>
    </recommendedName>
</protein>